<dbReference type="Pfam" id="PF03469">
    <property type="entry name" value="XH"/>
    <property type="match status" value="1"/>
</dbReference>
<feature type="region of interest" description="Disordered" evidence="2">
    <location>
        <begin position="27"/>
        <end position="83"/>
    </location>
</feature>
<dbReference type="InterPro" id="IPR005379">
    <property type="entry name" value="FDM1-5/IDN2_XH"/>
</dbReference>
<evidence type="ECO:0000256" key="2">
    <source>
        <dbReference type="SAM" id="MobiDB-lite"/>
    </source>
</evidence>
<dbReference type="EMBL" id="OU466861">
    <property type="protein sequence ID" value="CAH2067946.1"/>
    <property type="molecule type" value="Genomic_DNA"/>
</dbReference>
<sequence length="525" mass="61472">MFKREGDRYMSFEGYTDIRLKPFPYGSCAGFDDDSASEEESETSLPSSPSDTPTYSFHDHDDSDSPRYSPPTPGRLWEPDPFSRTEDGRILVRLDDEKEPPPGADIPLSEILKSSGHLEELERTVMFSGHMSLLDAPFELKTRIEYEVDKEFCLSMITTQCRLKPLHQTPSDLSYVLPSDFDKLAVDDLFNGHMPWKFPNEMTTRPTPKQLDKQKYYVRVLQMKKSEVEENKEWLHLYVDLALFSQWQSLTQVGWAKPLELTRVIVQTREDVEPKDKVKAENAIFYIIFTTCHRFRFYAIIRRTTDGTPEHMSLEFKWFLRIQMASVHELQRKIDDYERKRFQYERKIARLENDLFEKDQEIIRAKFTLLQALPELNTPENDPLVDKLRVPGHLDPMMFQTACIKHNTRDPAMGNDRAVLEAEILCNEWRGKISDGVWELYITGPDQEEDDLVQVEMPDLLDLKDKYGEELYNAIKVAWIEAQEGRRRDVQLKPWDYEAGREQTLSNLLVPLQARIQFLKEQPLI</sequence>
<evidence type="ECO:0000313" key="5">
    <source>
        <dbReference type="Proteomes" id="UP000836841"/>
    </source>
</evidence>
<gene>
    <name evidence="4" type="ORF">TAV2_LOCUS16688</name>
</gene>
<name>A0AAU9SPQ6_THLAR</name>
<keyword evidence="1" id="KW-0175">Coiled coil</keyword>
<feature type="compositionally biased region" description="Low complexity" evidence="2">
    <location>
        <begin position="43"/>
        <end position="56"/>
    </location>
</feature>
<feature type="domain" description="Factor of DNA methylation 1-5/IDN2" evidence="3">
    <location>
        <begin position="392"/>
        <end position="520"/>
    </location>
</feature>
<dbReference type="Proteomes" id="UP000836841">
    <property type="component" value="Chromosome 5"/>
</dbReference>
<evidence type="ECO:0000259" key="3">
    <source>
        <dbReference type="Pfam" id="PF03469"/>
    </source>
</evidence>
<proteinExistence type="predicted"/>
<feature type="compositionally biased region" description="Acidic residues" evidence="2">
    <location>
        <begin position="31"/>
        <end position="42"/>
    </location>
</feature>
<dbReference type="AlphaFoldDB" id="A0AAU9SPQ6"/>
<evidence type="ECO:0000256" key="1">
    <source>
        <dbReference type="SAM" id="Coils"/>
    </source>
</evidence>
<accession>A0AAU9SPQ6</accession>
<protein>
    <recommendedName>
        <fullName evidence="3">Factor of DNA methylation 1-5/IDN2 domain-containing protein</fullName>
    </recommendedName>
</protein>
<feature type="coiled-coil region" evidence="1">
    <location>
        <begin position="320"/>
        <end position="361"/>
    </location>
</feature>
<evidence type="ECO:0000313" key="4">
    <source>
        <dbReference type="EMBL" id="CAH2067946.1"/>
    </source>
</evidence>
<dbReference type="InterPro" id="IPR006462">
    <property type="entry name" value="MS5"/>
</dbReference>
<reference evidence="4 5" key="1">
    <citation type="submission" date="2022-03" db="EMBL/GenBank/DDBJ databases">
        <authorList>
            <person name="Nunn A."/>
            <person name="Chopra R."/>
            <person name="Nunn A."/>
            <person name="Contreras Garrido A."/>
        </authorList>
    </citation>
    <scope>NUCLEOTIDE SEQUENCE [LARGE SCALE GENOMIC DNA]</scope>
</reference>
<organism evidence="4 5">
    <name type="scientific">Thlaspi arvense</name>
    <name type="common">Field penny-cress</name>
    <dbReference type="NCBI Taxonomy" id="13288"/>
    <lineage>
        <taxon>Eukaryota</taxon>
        <taxon>Viridiplantae</taxon>
        <taxon>Streptophyta</taxon>
        <taxon>Embryophyta</taxon>
        <taxon>Tracheophyta</taxon>
        <taxon>Spermatophyta</taxon>
        <taxon>Magnoliopsida</taxon>
        <taxon>eudicotyledons</taxon>
        <taxon>Gunneridae</taxon>
        <taxon>Pentapetalae</taxon>
        <taxon>rosids</taxon>
        <taxon>malvids</taxon>
        <taxon>Brassicales</taxon>
        <taxon>Brassicaceae</taxon>
        <taxon>Thlaspideae</taxon>
        <taxon>Thlaspi</taxon>
    </lineage>
</organism>
<keyword evidence="5" id="KW-1185">Reference proteome</keyword>
<dbReference type="Pfam" id="PF04776">
    <property type="entry name" value="protein_MS5"/>
    <property type="match status" value="1"/>
</dbReference>